<keyword evidence="2" id="KW-0238">DNA-binding</keyword>
<dbReference type="PANTHER" id="PTHR43130:SF3">
    <property type="entry name" value="HTH-TYPE TRANSCRIPTIONAL REGULATOR RV1931C"/>
    <property type="match status" value="1"/>
</dbReference>
<dbReference type="EMBL" id="CP098827">
    <property type="protein sequence ID" value="XBO71727.1"/>
    <property type="molecule type" value="Genomic_DNA"/>
</dbReference>
<dbReference type="SMART" id="SM00342">
    <property type="entry name" value="HTH_ARAC"/>
    <property type="match status" value="1"/>
</dbReference>
<evidence type="ECO:0000256" key="1">
    <source>
        <dbReference type="ARBA" id="ARBA00023015"/>
    </source>
</evidence>
<protein>
    <submittedName>
        <fullName evidence="5">GlxA family transcriptional regulator</fullName>
    </submittedName>
</protein>
<dbReference type="GO" id="GO:0003700">
    <property type="term" value="F:DNA-binding transcription factor activity"/>
    <property type="evidence" value="ECO:0007669"/>
    <property type="project" value="InterPro"/>
</dbReference>
<keyword evidence="3" id="KW-0804">Transcription</keyword>
<dbReference type="InterPro" id="IPR020449">
    <property type="entry name" value="Tscrpt_reg_AraC-type_HTH"/>
</dbReference>
<dbReference type="Gene3D" id="1.10.10.60">
    <property type="entry name" value="Homeodomain-like"/>
    <property type="match status" value="1"/>
</dbReference>
<dbReference type="Gene3D" id="3.40.50.880">
    <property type="match status" value="1"/>
</dbReference>
<dbReference type="RefSeq" id="WP_181248576.1">
    <property type="nucleotide sequence ID" value="NZ_CP098827.1"/>
</dbReference>
<dbReference type="InterPro" id="IPR052158">
    <property type="entry name" value="INH-QAR"/>
</dbReference>
<dbReference type="PRINTS" id="PR00032">
    <property type="entry name" value="HTHARAC"/>
</dbReference>
<dbReference type="GO" id="GO:0043565">
    <property type="term" value="F:sequence-specific DNA binding"/>
    <property type="evidence" value="ECO:0007669"/>
    <property type="project" value="InterPro"/>
</dbReference>
<organism evidence="5">
    <name type="scientific">Halomonas sp. RT37</name>
    <dbReference type="NCBI Taxonomy" id="2950872"/>
    <lineage>
        <taxon>Bacteria</taxon>
        <taxon>Pseudomonadati</taxon>
        <taxon>Pseudomonadota</taxon>
        <taxon>Gammaproteobacteria</taxon>
        <taxon>Oceanospirillales</taxon>
        <taxon>Halomonadaceae</taxon>
        <taxon>Halomonas</taxon>
    </lineage>
</organism>
<reference evidence="5" key="1">
    <citation type="submission" date="2022-06" db="EMBL/GenBank/DDBJ databases">
        <title>A novel DMS-producing enzyme.</title>
        <authorList>
            <person name="Zhang Y."/>
        </authorList>
    </citation>
    <scope>NUCLEOTIDE SEQUENCE</scope>
    <source>
        <strain evidence="5">RT37</strain>
    </source>
</reference>
<name>A0AAU7KJQ8_9GAMM</name>
<dbReference type="PANTHER" id="PTHR43130">
    <property type="entry name" value="ARAC-FAMILY TRANSCRIPTIONAL REGULATOR"/>
    <property type="match status" value="1"/>
</dbReference>
<dbReference type="InterPro" id="IPR009057">
    <property type="entry name" value="Homeodomain-like_sf"/>
</dbReference>
<gene>
    <name evidence="5" type="ORF">NFG58_03140</name>
</gene>
<dbReference type="CDD" id="cd03136">
    <property type="entry name" value="GATase1_AraC_ArgR_like"/>
    <property type="match status" value="1"/>
</dbReference>
<evidence type="ECO:0000313" key="5">
    <source>
        <dbReference type="EMBL" id="XBO71727.1"/>
    </source>
</evidence>
<proteinExistence type="predicted"/>
<evidence type="ECO:0000259" key="4">
    <source>
        <dbReference type="PROSITE" id="PS01124"/>
    </source>
</evidence>
<dbReference type="Pfam" id="PF12833">
    <property type="entry name" value="HTH_18"/>
    <property type="match status" value="1"/>
</dbReference>
<accession>A0AAU7KJQ8</accession>
<sequence>MPHTVSTTRSPDLLRQVGVVVMPGFSLLAHACATEPLHVANLLHGRTLYRLTSYASGGDAVTSASQQTVLPRAALGEAESQPDMVLVCGPAKLPGGIPDDLAAWLRRLAASGVVLGGIGGGTEALARLGLLDGYQATLPWQRFEAFAAAHPRVRLSQQLFEIDRDRITCGGGTAAMDMMITLVESHHGSGLATRISEYFVMERIRMGDEPQQIPLRSRLAHAPDSLVEAVQLMEANIEEPLSTHELAEHLGISRRQLERLFKKYLKSVPSRYYLDLRLQKARRMLRDTDQPAGEIALQTGFSSAAHFSTAYRNHFGMTPREERLG</sequence>
<evidence type="ECO:0000256" key="2">
    <source>
        <dbReference type="ARBA" id="ARBA00023125"/>
    </source>
</evidence>
<dbReference type="SUPFAM" id="SSF52317">
    <property type="entry name" value="Class I glutamine amidotransferase-like"/>
    <property type="match status" value="1"/>
</dbReference>
<evidence type="ECO:0000256" key="3">
    <source>
        <dbReference type="ARBA" id="ARBA00023163"/>
    </source>
</evidence>
<dbReference type="InterPro" id="IPR029062">
    <property type="entry name" value="Class_I_gatase-like"/>
</dbReference>
<dbReference type="PROSITE" id="PS01124">
    <property type="entry name" value="HTH_ARAC_FAMILY_2"/>
    <property type="match status" value="1"/>
</dbReference>
<dbReference type="AlphaFoldDB" id="A0AAU7KJQ8"/>
<keyword evidence="1" id="KW-0805">Transcription regulation</keyword>
<dbReference type="InterPro" id="IPR018060">
    <property type="entry name" value="HTH_AraC"/>
</dbReference>
<feature type="domain" description="HTH araC/xylS-type" evidence="4">
    <location>
        <begin position="227"/>
        <end position="325"/>
    </location>
</feature>
<dbReference type="SUPFAM" id="SSF46689">
    <property type="entry name" value="Homeodomain-like"/>
    <property type="match status" value="2"/>
</dbReference>